<keyword evidence="4" id="KW-0732">Signal</keyword>
<evidence type="ECO:0000256" key="12">
    <source>
        <dbReference type="ARBA" id="ARBA00023293"/>
    </source>
</evidence>
<evidence type="ECO:0000256" key="7">
    <source>
        <dbReference type="ARBA" id="ARBA00023134"/>
    </source>
</evidence>
<evidence type="ECO:0000256" key="8">
    <source>
        <dbReference type="ARBA" id="ARBA00023136"/>
    </source>
</evidence>
<keyword evidence="9" id="KW-0675">Receptor</keyword>
<dbReference type="PANTHER" id="PTHR11920">
    <property type="entry name" value="GUANYLYL CYCLASE"/>
    <property type="match status" value="1"/>
</dbReference>
<feature type="transmembrane region" description="Helical" evidence="15">
    <location>
        <begin position="455"/>
        <end position="480"/>
    </location>
</feature>
<sequence>MTLFWLFVLSFLSAHLIIPAYSLVHIKLGFMAPWTTGFDLLDNFSGTTSAGAISIAMDRIKEMNLVEELNFEIVWRDSECSSKQTSGRIVELYADEHVDVIIGPPCSKACFSAGQLASFWNIPIISWVATDPEFNDKTRYTTLGRSLGPFTKLGVFLMEVMEGYNWNRVVVIASTYLLFKDAATAIVKTFQENNVTLAYYATYNNNPTKKFIQKILTKTKKEGRIVVICAPKRDRRMLLLEAYDMGMTTGEYVFYTVEMLPEQDVITAEETFLGDDGRDEDARKAFGAVFHMSLAALTGEEVDQFTINVTRRLAGPPWNLTLNSEIKGNKYSAFLHDAIILYALALNETLSRGFDHRDGEVMLQAMAGMFFKGITGNVLIDMNGDREPDYWISDLQENGLFKKIAEVVNVDNGTRITRQLAEPRWGDGRVGHQFAPPDIPVCGFQGEFCQGSSSVYIYIIAFSAIALLVVLVVILGLFLYRRSQYEAELMSMRWKIQMEEVQMVSNTSHPKMASGNGSQTSGNNMGSGSLLSRLSGKGSTDLRSTITNKSTQYFCKVGVYRGLTVALKKINKEHMQINRKVLIEFSEIRELSHDNLNIFIGASVDVGNIYVLWQYCPKGSLQDVLENDDVKLDKAFKMSFISDINMGMEYLHKSQHGYSSHGSLKSSNCLIDNRWIVKITDHGLPSFVQGQTQADDTEEQDKFLRKLWTAPEILRMNFAPPCGTQKGDIYSFAIVMFEILERSAPYTFDNITPRDAVNRIRSGESIPYRPVVSVSDENEVMGKRIYQLMTQCWSENQEERPSFSKIRSVIRAINGGKNISIMDNILSMMEKYSYNLETIVEERTEELVEEKRKTDRLLYRMLPPTVADALKLGKIVEPKHYEYATVYFSDVVGFTKLSSESTAKQVVDLLNDLYTCFDELISNHDVYKVETIGDAYMIVSGLPQMNGKRHSAEIANCALDLLSSITRFKIRHRPDEKLQLRIGIHTGPVVAGVVGLVMPRYCLFGDTVNLASIMESNGKPLHIHITKQTYLALIALNCGYRMYHRGEIHVKGRGLLSTYFLAGKDGYKGFLPAVLSQGDTSGEYGGDCA</sequence>
<evidence type="ECO:0000256" key="11">
    <source>
        <dbReference type="ARBA" id="ARBA00023239"/>
    </source>
</evidence>
<dbReference type="Pfam" id="PF07701">
    <property type="entry name" value="HNOBA"/>
    <property type="match status" value="1"/>
</dbReference>
<dbReference type="InterPro" id="IPR011009">
    <property type="entry name" value="Kinase-like_dom_sf"/>
</dbReference>
<evidence type="ECO:0000256" key="4">
    <source>
        <dbReference type="ARBA" id="ARBA00022729"/>
    </source>
</evidence>
<evidence type="ECO:0000256" key="1">
    <source>
        <dbReference type="ARBA" id="ARBA00004479"/>
    </source>
</evidence>
<protein>
    <recommendedName>
        <fullName evidence="2 14">Guanylate cyclase</fullName>
        <ecNumber evidence="2 14">4.6.1.2</ecNumber>
    </recommendedName>
</protein>
<dbReference type="InterPro" id="IPR011645">
    <property type="entry name" value="HNOB_dom_associated"/>
</dbReference>
<evidence type="ECO:0000256" key="13">
    <source>
        <dbReference type="RuleBase" id="RU000405"/>
    </source>
</evidence>
<comment type="catalytic activity">
    <reaction evidence="14">
        <text>GTP = 3',5'-cyclic GMP + diphosphate</text>
        <dbReference type="Rhea" id="RHEA:13665"/>
        <dbReference type="ChEBI" id="CHEBI:33019"/>
        <dbReference type="ChEBI" id="CHEBI:37565"/>
        <dbReference type="ChEBI" id="CHEBI:57746"/>
        <dbReference type="EC" id="4.6.1.2"/>
    </reaction>
</comment>
<dbReference type="InterPro" id="IPR050401">
    <property type="entry name" value="Cyclic_nucleotide_synthase"/>
</dbReference>
<dbReference type="Gene3D" id="3.30.70.1230">
    <property type="entry name" value="Nucleotide cyclase"/>
    <property type="match status" value="1"/>
</dbReference>
<comment type="similarity">
    <text evidence="13">Belongs to the adenylyl cyclase class-4/guanylyl cyclase family.</text>
</comment>
<evidence type="ECO:0000259" key="17">
    <source>
        <dbReference type="PROSITE" id="PS50125"/>
    </source>
</evidence>
<dbReference type="SUPFAM" id="SSF56112">
    <property type="entry name" value="Protein kinase-like (PK-like)"/>
    <property type="match status" value="1"/>
</dbReference>
<keyword evidence="10" id="KW-0325">Glycoprotein</keyword>
<gene>
    <name evidence="19" type="primary">LOC100373557</name>
</gene>
<dbReference type="Gene3D" id="1.10.510.10">
    <property type="entry name" value="Transferase(Phosphotransferase) domain 1"/>
    <property type="match status" value="1"/>
</dbReference>
<feature type="domain" description="Protein kinase" evidence="16">
    <location>
        <begin position="529"/>
        <end position="810"/>
    </location>
</feature>
<name>A0ABM0M2X6_SACKO</name>
<keyword evidence="3 15" id="KW-0812">Transmembrane</keyword>
<dbReference type="InterPro" id="IPR001245">
    <property type="entry name" value="Ser-Thr/Tyr_kinase_cat_dom"/>
</dbReference>
<dbReference type="InterPro" id="IPR001170">
    <property type="entry name" value="ANPR/GUC"/>
</dbReference>
<reference evidence="19" key="1">
    <citation type="submission" date="2025-08" db="UniProtKB">
        <authorList>
            <consortium name="RefSeq"/>
        </authorList>
    </citation>
    <scope>IDENTIFICATION</scope>
    <source>
        <tissue evidence="19">Testes</tissue>
    </source>
</reference>
<dbReference type="SMART" id="SM00044">
    <property type="entry name" value="CYCc"/>
    <property type="match status" value="1"/>
</dbReference>
<evidence type="ECO:0000256" key="6">
    <source>
        <dbReference type="ARBA" id="ARBA00022989"/>
    </source>
</evidence>
<dbReference type="RefSeq" id="XP_006814367.1">
    <property type="nucleotide sequence ID" value="XM_006814304.1"/>
</dbReference>
<dbReference type="InterPro" id="IPR018297">
    <property type="entry name" value="A/G_cyclase_CS"/>
</dbReference>
<dbReference type="Pfam" id="PF01094">
    <property type="entry name" value="ANF_receptor"/>
    <property type="match status" value="1"/>
</dbReference>
<keyword evidence="5" id="KW-0547">Nucleotide-binding</keyword>
<evidence type="ECO:0000256" key="9">
    <source>
        <dbReference type="ARBA" id="ARBA00023170"/>
    </source>
</evidence>
<dbReference type="InterPro" id="IPR000719">
    <property type="entry name" value="Prot_kinase_dom"/>
</dbReference>
<dbReference type="PROSITE" id="PS50011">
    <property type="entry name" value="PROTEIN_KINASE_DOM"/>
    <property type="match status" value="1"/>
</dbReference>
<keyword evidence="12 14" id="KW-0141">cGMP biosynthesis</keyword>
<dbReference type="Pfam" id="PF00211">
    <property type="entry name" value="Guanylate_cyc"/>
    <property type="match status" value="1"/>
</dbReference>
<keyword evidence="6 15" id="KW-1133">Transmembrane helix</keyword>
<dbReference type="GeneID" id="100373557"/>
<dbReference type="Proteomes" id="UP000694865">
    <property type="component" value="Unplaced"/>
</dbReference>
<dbReference type="InterPro" id="IPR029787">
    <property type="entry name" value="Nucleotide_cyclase"/>
</dbReference>
<keyword evidence="7" id="KW-0342">GTP-binding</keyword>
<dbReference type="Gene3D" id="3.40.50.2300">
    <property type="match status" value="2"/>
</dbReference>
<organism evidence="18 19">
    <name type="scientific">Saccoglossus kowalevskii</name>
    <name type="common">Acorn worm</name>
    <dbReference type="NCBI Taxonomy" id="10224"/>
    <lineage>
        <taxon>Eukaryota</taxon>
        <taxon>Metazoa</taxon>
        <taxon>Hemichordata</taxon>
        <taxon>Enteropneusta</taxon>
        <taxon>Harrimaniidae</taxon>
        <taxon>Saccoglossus</taxon>
    </lineage>
</organism>
<dbReference type="SUPFAM" id="SSF55073">
    <property type="entry name" value="Nucleotide cyclase"/>
    <property type="match status" value="1"/>
</dbReference>
<dbReference type="SUPFAM" id="SSF53822">
    <property type="entry name" value="Periplasmic binding protein-like I"/>
    <property type="match status" value="1"/>
</dbReference>
<dbReference type="InterPro" id="IPR001828">
    <property type="entry name" value="ANF_lig-bd_rcpt"/>
</dbReference>
<dbReference type="EC" id="4.6.1.2" evidence="2 14"/>
<feature type="domain" description="Guanylate cyclase" evidence="17">
    <location>
        <begin position="885"/>
        <end position="1015"/>
    </location>
</feature>
<evidence type="ECO:0000256" key="3">
    <source>
        <dbReference type="ARBA" id="ARBA00022692"/>
    </source>
</evidence>
<dbReference type="PROSITE" id="PS00452">
    <property type="entry name" value="GUANYLATE_CYCLASE_1"/>
    <property type="match status" value="1"/>
</dbReference>
<dbReference type="PRINTS" id="PR00255">
    <property type="entry name" value="NATPEPTIDER"/>
</dbReference>
<evidence type="ECO:0000313" key="18">
    <source>
        <dbReference type="Proteomes" id="UP000694865"/>
    </source>
</evidence>
<dbReference type="PANTHER" id="PTHR11920:SF502">
    <property type="entry name" value="GUANYLATE CYCLASE"/>
    <property type="match status" value="1"/>
</dbReference>
<dbReference type="PROSITE" id="PS50125">
    <property type="entry name" value="GUANYLATE_CYCLASE_2"/>
    <property type="match status" value="1"/>
</dbReference>
<dbReference type="InterPro" id="IPR001054">
    <property type="entry name" value="A/G_cyclase"/>
</dbReference>
<dbReference type="CDD" id="cd07302">
    <property type="entry name" value="CHD"/>
    <property type="match status" value="1"/>
</dbReference>
<comment type="subcellular location">
    <subcellularLocation>
        <location evidence="1">Membrane</location>
        <topology evidence="1">Single-pass type I membrane protein</topology>
    </subcellularLocation>
</comment>
<evidence type="ECO:0000256" key="15">
    <source>
        <dbReference type="SAM" id="Phobius"/>
    </source>
</evidence>
<evidence type="ECO:0000256" key="5">
    <source>
        <dbReference type="ARBA" id="ARBA00022741"/>
    </source>
</evidence>
<evidence type="ECO:0000256" key="14">
    <source>
        <dbReference type="RuleBase" id="RU003431"/>
    </source>
</evidence>
<evidence type="ECO:0000256" key="2">
    <source>
        <dbReference type="ARBA" id="ARBA00012202"/>
    </source>
</evidence>
<dbReference type="Pfam" id="PF07714">
    <property type="entry name" value="PK_Tyr_Ser-Thr"/>
    <property type="match status" value="1"/>
</dbReference>
<accession>A0ABM0M2X6</accession>
<keyword evidence="18" id="KW-1185">Reference proteome</keyword>
<evidence type="ECO:0000256" key="10">
    <source>
        <dbReference type="ARBA" id="ARBA00023180"/>
    </source>
</evidence>
<evidence type="ECO:0000313" key="19">
    <source>
        <dbReference type="RefSeq" id="XP_006814367.1"/>
    </source>
</evidence>
<dbReference type="InterPro" id="IPR028082">
    <property type="entry name" value="Peripla_BP_I"/>
</dbReference>
<keyword evidence="8 15" id="KW-0472">Membrane</keyword>
<proteinExistence type="inferred from homology"/>
<keyword evidence="11 13" id="KW-0456">Lyase</keyword>
<evidence type="ECO:0000259" key="16">
    <source>
        <dbReference type="PROSITE" id="PS50011"/>
    </source>
</evidence>
<dbReference type="CDD" id="cd06352">
    <property type="entry name" value="PBP1_NPR_GC-like"/>
    <property type="match status" value="1"/>
</dbReference>